<gene>
    <name evidence="1" type="ORF">AMTR_s00008p00261180</name>
</gene>
<name>W1NJ15_AMBTC</name>
<dbReference type="HOGENOM" id="CLU_176519_0_0_1"/>
<dbReference type="AlphaFoldDB" id="W1NJ15"/>
<reference evidence="2" key="1">
    <citation type="journal article" date="2013" name="Science">
        <title>The Amborella genome and the evolution of flowering plants.</title>
        <authorList>
            <consortium name="Amborella Genome Project"/>
        </authorList>
    </citation>
    <scope>NUCLEOTIDE SEQUENCE [LARGE SCALE GENOMIC DNA]</scope>
</reference>
<dbReference type="Gramene" id="ERM95461">
    <property type="protein sequence ID" value="ERM95461"/>
    <property type="gene ID" value="AMTR_s00008p00261180"/>
</dbReference>
<keyword evidence="2" id="KW-1185">Reference proteome</keyword>
<dbReference type="EMBL" id="KI397486">
    <property type="protein sequence ID" value="ERM95461.1"/>
    <property type="molecule type" value="Genomic_DNA"/>
</dbReference>
<organism evidence="1 2">
    <name type="scientific">Amborella trichopoda</name>
    <dbReference type="NCBI Taxonomy" id="13333"/>
    <lineage>
        <taxon>Eukaryota</taxon>
        <taxon>Viridiplantae</taxon>
        <taxon>Streptophyta</taxon>
        <taxon>Embryophyta</taxon>
        <taxon>Tracheophyta</taxon>
        <taxon>Spermatophyta</taxon>
        <taxon>Magnoliopsida</taxon>
        <taxon>Amborellales</taxon>
        <taxon>Amborellaceae</taxon>
        <taxon>Amborella</taxon>
    </lineage>
</organism>
<proteinExistence type="predicted"/>
<sequence>MAAEGREAIEERRRQVSCWWWSSKTEEVAGSWSRVQEEEREMSENGKKGVAASYHLLSGAEMAEVVAADWSGGSEGRGGGRLWRQLMMAKEERAETEGGSTMEEKA</sequence>
<dbReference type="Proteomes" id="UP000017836">
    <property type="component" value="Unassembled WGS sequence"/>
</dbReference>
<protein>
    <submittedName>
        <fullName evidence="1">Uncharacterized protein</fullName>
    </submittedName>
</protein>
<accession>W1NJ15</accession>
<evidence type="ECO:0000313" key="1">
    <source>
        <dbReference type="EMBL" id="ERM95461.1"/>
    </source>
</evidence>
<evidence type="ECO:0000313" key="2">
    <source>
        <dbReference type="Proteomes" id="UP000017836"/>
    </source>
</evidence>